<name>A0A915PW87_9BILA</name>
<keyword evidence="2" id="KW-1185">Reference proteome</keyword>
<evidence type="ECO:0000259" key="1">
    <source>
        <dbReference type="Pfam" id="PF20413"/>
    </source>
</evidence>
<protein>
    <submittedName>
        <fullName evidence="3">Bridge-like lipid transfer protein family member 1 N-terminal domain-containing protein</fullName>
    </submittedName>
</protein>
<dbReference type="AlphaFoldDB" id="A0A915PW87"/>
<reference evidence="3" key="1">
    <citation type="submission" date="2022-11" db="UniProtKB">
        <authorList>
            <consortium name="WormBaseParasite"/>
        </authorList>
    </citation>
    <scope>IDENTIFICATION</scope>
</reference>
<dbReference type="InterPro" id="IPR047104">
    <property type="entry name" value="BLTP1_N"/>
</dbReference>
<dbReference type="GO" id="GO:0048488">
    <property type="term" value="P:synaptic vesicle endocytosis"/>
    <property type="evidence" value="ECO:0007669"/>
    <property type="project" value="TreeGrafter"/>
</dbReference>
<sequence>MGSGFKIIQNATLTATYRQSIFANSLTEPICELNVNFGENVAIAYGPWAEACRIAFFSYFFPVDFTDGTLTEVPKNAERKIPLRMDITLTMTARTTINLWFMRHDELNTIAVIIKNGFSIRMENPLIIAKEEYKKTIRFNMKNVQFLPTSGFRKLISYDELTVEFNMQIPKQYGDIEKCEISMKMNGATMWFVWDHVNFIQDFISEMSTYYTEDLAQFVPRIWECRIELNNLKFIFVTNDKNWIDASNPLNNFLIALIAKCFTISCNLNKTDFCPQICHCKCKMIANEAVAIKFHIPQRSTLSPVIHTLYDNSYHISNNSTIQMPVFAEIDSSWLDFLRTQQITFTSDYTWHPIYLPYQSDLPVSITNAITAQQPAHPFELEPDFAQIDIVIQSPELFISGFAVWAVKNFMNDYFGLFSQQLEMDSYQAHTLLSRRLYGDKIKHEAEYYRPLNMNLSVRVQEAYGHCLTHSIKTTGKKPDPCPIMKANTVMMEISQKIRDLQYQMLVAGFQIIFQKSESFKEVQNGLLSIDQIAIRMDSFSSELNIPWNAGSVQYASALEIIIGEMISKIDPTQVKKIY</sequence>
<proteinExistence type="predicted"/>
<organism evidence="2 3">
    <name type="scientific">Setaria digitata</name>
    <dbReference type="NCBI Taxonomy" id="48799"/>
    <lineage>
        <taxon>Eukaryota</taxon>
        <taxon>Metazoa</taxon>
        <taxon>Ecdysozoa</taxon>
        <taxon>Nematoda</taxon>
        <taxon>Chromadorea</taxon>
        <taxon>Rhabditida</taxon>
        <taxon>Spirurina</taxon>
        <taxon>Spiruromorpha</taxon>
        <taxon>Filarioidea</taxon>
        <taxon>Setariidae</taxon>
        <taxon>Setaria</taxon>
    </lineage>
</organism>
<evidence type="ECO:0000313" key="3">
    <source>
        <dbReference type="WBParaSite" id="sdigi.contig504.g8720.t1"/>
    </source>
</evidence>
<accession>A0A915PW87</accession>
<dbReference type="InterPro" id="IPR033616">
    <property type="entry name" value="BLTP1"/>
</dbReference>
<feature type="domain" description="Bridge-like lipid transfer protein family member 1 N-terminal" evidence="1">
    <location>
        <begin position="29"/>
        <end position="360"/>
    </location>
</feature>
<dbReference type="Pfam" id="PF20413">
    <property type="entry name" value="BLTP1_N"/>
    <property type="match status" value="1"/>
</dbReference>
<dbReference type="PANTHER" id="PTHR31640">
    <property type="entry name" value="TRANSMEMBRANE PROTEIN KIAA1109"/>
    <property type="match status" value="1"/>
</dbReference>
<dbReference type="Proteomes" id="UP000887581">
    <property type="component" value="Unplaced"/>
</dbReference>
<dbReference type="WBParaSite" id="sdigi.contig504.g8720.t1">
    <property type="protein sequence ID" value="sdigi.contig504.g8720.t1"/>
    <property type="gene ID" value="sdigi.contig504.g8720"/>
</dbReference>
<dbReference type="GO" id="GO:0098793">
    <property type="term" value="C:presynapse"/>
    <property type="evidence" value="ECO:0007669"/>
    <property type="project" value="GOC"/>
</dbReference>
<dbReference type="PANTHER" id="PTHR31640:SF1">
    <property type="entry name" value="BRIDGE-LIKE LIPID TRANSFER PROTEIN FAMILY MEMBER 1"/>
    <property type="match status" value="1"/>
</dbReference>
<evidence type="ECO:0000313" key="2">
    <source>
        <dbReference type="Proteomes" id="UP000887581"/>
    </source>
</evidence>